<feature type="domain" description="GIY-YIG" evidence="1">
    <location>
        <begin position="2"/>
        <end position="52"/>
    </location>
</feature>
<evidence type="ECO:0000259" key="1">
    <source>
        <dbReference type="PROSITE" id="PS50164"/>
    </source>
</evidence>
<dbReference type="InterPro" id="IPR035901">
    <property type="entry name" value="GIY-YIG_endonuc_sf"/>
</dbReference>
<dbReference type="PROSITE" id="PS50164">
    <property type="entry name" value="GIY_YIG"/>
    <property type="match status" value="1"/>
</dbReference>
<organism evidence="2 3">
    <name type="scientific">Paenimyroides marinum</name>
    <dbReference type="NCBI Taxonomy" id="1159016"/>
    <lineage>
        <taxon>Bacteria</taxon>
        <taxon>Pseudomonadati</taxon>
        <taxon>Bacteroidota</taxon>
        <taxon>Flavobacteriia</taxon>
        <taxon>Flavobacteriales</taxon>
        <taxon>Flavobacteriaceae</taxon>
        <taxon>Paenimyroides</taxon>
    </lineage>
</organism>
<name>A0A1H6LEP3_9FLAO</name>
<evidence type="ECO:0000313" key="3">
    <source>
        <dbReference type="Proteomes" id="UP000199634"/>
    </source>
</evidence>
<accession>A0A1H6LEP3</accession>
<keyword evidence="3" id="KW-1185">Reference proteome</keyword>
<dbReference type="Proteomes" id="UP000199634">
    <property type="component" value="Unassembled WGS sequence"/>
</dbReference>
<dbReference type="EMBL" id="FNXE01000025">
    <property type="protein sequence ID" value="SEH87085.1"/>
    <property type="molecule type" value="Genomic_DNA"/>
</dbReference>
<sequence length="52" mass="6157">MNLYYIYILANVYRTTFYIGVTNDLNKRVSEHNDKIGSVFTTKYNVTDFNIL</sequence>
<dbReference type="Gene3D" id="3.40.1440.10">
    <property type="entry name" value="GIY-YIG endonuclease"/>
    <property type="match status" value="1"/>
</dbReference>
<dbReference type="SUPFAM" id="SSF82771">
    <property type="entry name" value="GIY-YIG endonuclease"/>
    <property type="match status" value="1"/>
</dbReference>
<evidence type="ECO:0000313" key="2">
    <source>
        <dbReference type="EMBL" id="SEH87085.1"/>
    </source>
</evidence>
<protein>
    <submittedName>
        <fullName evidence="2">GIY-YIG catalytic domain-containing protein</fullName>
    </submittedName>
</protein>
<dbReference type="AlphaFoldDB" id="A0A1H6LEP3"/>
<reference evidence="2 3" key="1">
    <citation type="submission" date="2016-10" db="EMBL/GenBank/DDBJ databases">
        <authorList>
            <person name="de Groot N.N."/>
        </authorList>
    </citation>
    <scope>NUCLEOTIDE SEQUENCE [LARGE SCALE GENOMIC DNA]</scope>
    <source>
        <strain evidence="2 3">CGMCC 1.10825</strain>
    </source>
</reference>
<proteinExistence type="predicted"/>
<dbReference type="Pfam" id="PF01541">
    <property type="entry name" value="GIY-YIG"/>
    <property type="match status" value="1"/>
</dbReference>
<dbReference type="RefSeq" id="WP_317039283.1">
    <property type="nucleotide sequence ID" value="NZ_FNXE01000025.1"/>
</dbReference>
<gene>
    <name evidence="2" type="ORF">SAMN02927937_01866</name>
</gene>
<dbReference type="STRING" id="1159016.SAMN02927937_01866"/>
<dbReference type="InterPro" id="IPR000305">
    <property type="entry name" value="GIY-YIG_endonuc"/>
</dbReference>